<dbReference type="SUPFAM" id="SSF55811">
    <property type="entry name" value="Nudix"/>
    <property type="match status" value="1"/>
</dbReference>
<organism evidence="5 6">
    <name type="scientific">Streptococcus caledonicus</name>
    <dbReference type="NCBI Taxonomy" id="2614158"/>
    <lineage>
        <taxon>Bacteria</taxon>
        <taxon>Bacillati</taxon>
        <taxon>Bacillota</taxon>
        <taxon>Bacilli</taxon>
        <taxon>Lactobacillales</taxon>
        <taxon>Streptococcaceae</taxon>
        <taxon>Streptococcus</taxon>
    </lineage>
</organism>
<comment type="similarity">
    <text evidence="1 3">Belongs to the Nudix hydrolase family.</text>
</comment>
<comment type="caution">
    <text evidence="5">The sequence shown here is derived from an EMBL/GenBank/DDBJ whole genome shotgun (WGS) entry which is preliminary data.</text>
</comment>
<evidence type="ECO:0000256" key="3">
    <source>
        <dbReference type="RuleBase" id="RU003476"/>
    </source>
</evidence>
<name>A0ABW0UHE2_9STRE</name>
<dbReference type="PROSITE" id="PS51462">
    <property type="entry name" value="NUDIX"/>
    <property type="match status" value="1"/>
</dbReference>
<dbReference type="InterPro" id="IPR000086">
    <property type="entry name" value="NUDIX_hydrolase_dom"/>
</dbReference>
<dbReference type="Gene3D" id="3.90.79.10">
    <property type="entry name" value="Nucleoside Triphosphate Pyrophosphohydrolase"/>
    <property type="match status" value="1"/>
</dbReference>
<dbReference type="PANTHER" id="PTHR43736:SF1">
    <property type="entry name" value="DIHYDRONEOPTERIN TRIPHOSPHATE DIPHOSPHATASE"/>
    <property type="match status" value="1"/>
</dbReference>
<dbReference type="InterPro" id="IPR020476">
    <property type="entry name" value="Nudix_hydrolase"/>
</dbReference>
<dbReference type="EMBL" id="JBHSOJ010000033">
    <property type="protein sequence ID" value="MFC5632129.1"/>
    <property type="molecule type" value="Genomic_DNA"/>
</dbReference>
<dbReference type="InterPro" id="IPR015797">
    <property type="entry name" value="NUDIX_hydrolase-like_dom_sf"/>
</dbReference>
<feature type="domain" description="Nudix hydrolase" evidence="4">
    <location>
        <begin position="3"/>
        <end position="130"/>
    </location>
</feature>
<evidence type="ECO:0000313" key="6">
    <source>
        <dbReference type="Proteomes" id="UP001596110"/>
    </source>
</evidence>
<keyword evidence="2 3" id="KW-0378">Hydrolase</keyword>
<reference evidence="6" key="1">
    <citation type="journal article" date="2019" name="Int. J. Syst. Evol. Microbiol.">
        <title>The Global Catalogue of Microorganisms (GCM) 10K type strain sequencing project: providing services to taxonomists for standard genome sequencing and annotation.</title>
        <authorList>
            <consortium name="The Broad Institute Genomics Platform"/>
            <consortium name="The Broad Institute Genome Sequencing Center for Infectious Disease"/>
            <person name="Wu L."/>
            <person name="Ma J."/>
        </authorList>
    </citation>
    <scope>NUCLEOTIDE SEQUENCE [LARGE SCALE GENOMIC DNA]</scope>
    <source>
        <strain evidence="6">DT43</strain>
    </source>
</reference>
<accession>A0ABW0UHE2</accession>
<sequence length="133" mass="15107">MTQLFFGIKALVLNDEGKFLAVHKTKQASPLLEIPGGRMEFGETIEETLIREMKEETNLVVAPKKILTTWNYMKKTGDFQVAGLIYLVEVENLSSLTLSEEHDSCTWLGFDELNLLVPHFKNALENIECSNLF</sequence>
<gene>
    <name evidence="5" type="ORF">ACFPQ3_11405</name>
</gene>
<evidence type="ECO:0000256" key="2">
    <source>
        <dbReference type="ARBA" id="ARBA00022801"/>
    </source>
</evidence>
<dbReference type="PROSITE" id="PS00893">
    <property type="entry name" value="NUDIX_BOX"/>
    <property type="match status" value="1"/>
</dbReference>
<dbReference type="RefSeq" id="WP_162012426.1">
    <property type="nucleotide sequence ID" value="NZ_JBHSOJ010000033.1"/>
</dbReference>
<keyword evidence="6" id="KW-1185">Reference proteome</keyword>
<dbReference type="Pfam" id="PF00293">
    <property type="entry name" value="NUDIX"/>
    <property type="match status" value="1"/>
</dbReference>
<evidence type="ECO:0000259" key="4">
    <source>
        <dbReference type="PROSITE" id="PS51462"/>
    </source>
</evidence>
<dbReference type="Proteomes" id="UP001596110">
    <property type="component" value="Unassembled WGS sequence"/>
</dbReference>
<dbReference type="PANTHER" id="PTHR43736">
    <property type="entry name" value="ADP-RIBOSE PYROPHOSPHATASE"/>
    <property type="match status" value="1"/>
</dbReference>
<evidence type="ECO:0000313" key="5">
    <source>
        <dbReference type="EMBL" id="MFC5632129.1"/>
    </source>
</evidence>
<dbReference type="PRINTS" id="PR00502">
    <property type="entry name" value="NUDIXFAMILY"/>
</dbReference>
<evidence type="ECO:0000256" key="1">
    <source>
        <dbReference type="ARBA" id="ARBA00005582"/>
    </source>
</evidence>
<proteinExistence type="inferred from homology"/>
<dbReference type="InterPro" id="IPR020084">
    <property type="entry name" value="NUDIX_hydrolase_CS"/>
</dbReference>
<protein>
    <submittedName>
        <fullName evidence="5">NUDIX domain-containing protein</fullName>
    </submittedName>
</protein>